<gene>
    <name evidence="2" type="ORF">SteCoe_18788</name>
</gene>
<evidence type="ECO:0000313" key="3">
    <source>
        <dbReference type="Proteomes" id="UP000187209"/>
    </source>
</evidence>
<accession>A0A1R2BWC2</accession>
<keyword evidence="3" id="KW-1185">Reference proteome</keyword>
<feature type="compositionally biased region" description="Polar residues" evidence="1">
    <location>
        <begin position="228"/>
        <end position="238"/>
    </location>
</feature>
<feature type="compositionally biased region" description="Basic and acidic residues" evidence="1">
    <location>
        <begin position="240"/>
        <end position="259"/>
    </location>
</feature>
<proteinExistence type="predicted"/>
<dbReference type="AlphaFoldDB" id="A0A1R2BWC2"/>
<organism evidence="2 3">
    <name type="scientific">Stentor coeruleus</name>
    <dbReference type="NCBI Taxonomy" id="5963"/>
    <lineage>
        <taxon>Eukaryota</taxon>
        <taxon>Sar</taxon>
        <taxon>Alveolata</taxon>
        <taxon>Ciliophora</taxon>
        <taxon>Postciliodesmatophora</taxon>
        <taxon>Heterotrichea</taxon>
        <taxon>Heterotrichida</taxon>
        <taxon>Stentoridae</taxon>
        <taxon>Stentor</taxon>
    </lineage>
</organism>
<dbReference type="Proteomes" id="UP000187209">
    <property type="component" value="Unassembled WGS sequence"/>
</dbReference>
<dbReference type="OrthoDB" id="311036at2759"/>
<protein>
    <submittedName>
        <fullName evidence="2">Uncharacterized protein</fullName>
    </submittedName>
</protein>
<feature type="region of interest" description="Disordered" evidence="1">
    <location>
        <begin position="222"/>
        <end position="318"/>
    </location>
</feature>
<dbReference type="EMBL" id="MPUH01000404">
    <property type="protein sequence ID" value="OMJ80885.1"/>
    <property type="molecule type" value="Genomic_DNA"/>
</dbReference>
<reference evidence="2 3" key="1">
    <citation type="submission" date="2016-11" db="EMBL/GenBank/DDBJ databases">
        <title>The macronuclear genome of Stentor coeruleus: a giant cell with tiny introns.</title>
        <authorList>
            <person name="Slabodnick M."/>
            <person name="Ruby J.G."/>
            <person name="Reiff S.B."/>
            <person name="Swart E.C."/>
            <person name="Gosai S."/>
            <person name="Prabakaran S."/>
            <person name="Witkowska E."/>
            <person name="Larue G.E."/>
            <person name="Fisher S."/>
            <person name="Freeman R.M."/>
            <person name="Gunawardena J."/>
            <person name="Chu W."/>
            <person name="Stover N.A."/>
            <person name="Gregory B.D."/>
            <person name="Nowacki M."/>
            <person name="Derisi J."/>
            <person name="Roy S.W."/>
            <person name="Marshall W.F."/>
            <person name="Sood P."/>
        </authorList>
    </citation>
    <scope>NUCLEOTIDE SEQUENCE [LARGE SCALE GENOMIC DNA]</scope>
    <source>
        <strain evidence="2">WM001</strain>
    </source>
</reference>
<comment type="caution">
    <text evidence="2">The sequence shown here is derived from an EMBL/GenBank/DDBJ whole genome shotgun (WGS) entry which is preliminary data.</text>
</comment>
<evidence type="ECO:0000313" key="2">
    <source>
        <dbReference type="EMBL" id="OMJ80885.1"/>
    </source>
</evidence>
<sequence length="422" mass="49269">MDTEVVTIEYWYILFSTNCKSHAWYVKHDEAKYIFYCEKVKLAIQSKCPELKVNENIKDKTISDIFNSNPKSFLAYGNGFPRIATFEIYFRGKIIYSKLKERKWPNPIAAAEKLRNILDGVEISNKQIKKVPTEIKKTKDSSQLRSRSVRNLTVLRNEKLAKRNHLIKTYSQIFKQKEFKTKPNHLADEIKEEEEKFIRKQNSSDLVIKTVNEKIITPTQSEQKKYYSNDSDGLTNGESYIKHDNSNKEDEESDNKSSLKEANSGDINPKINLDDAEENKLDDGIKDQEDDKIEKDKSEKHEDDKIEKDKSEKHEDEEKVVRENFSRYNVTRTYEIRLKAGVENFKKFPVNNQNDEDMNIYVVTSDPNVLKVTNNELLVPSGSKSVIKFSLFSLNPDNKALYLLLKNNGEFLDFYEFKVQFS</sequence>
<name>A0A1R2BWC2_9CILI</name>
<feature type="compositionally biased region" description="Basic and acidic residues" evidence="1">
    <location>
        <begin position="278"/>
        <end position="318"/>
    </location>
</feature>
<evidence type="ECO:0000256" key="1">
    <source>
        <dbReference type="SAM" id="MobiDB-lite"/>
    </source>
</evidence>